<feature type="non-terminal residue" evidence="1">
    <location>
        <position position="45"/>
    </location>
</feature>
<evidence type="ECO:0000313" key="1">
    <source>
        <dbReference type="EMBL" id="GFD02283.1"/>
    </source>
</evidence>
<proteinExistence type="predicted"/>
<dbReference type="AlphaFoldDB" id="A0A699SYG1"/>
<organism evidence="1">
    <name type="scientific">Tanacetum cinerariifolium</name>
    <name type="common">Dalmatian daisy</name>
    <name type="synonym">Chrysanthemum cinerariifolium</name>
    <dbReference type="NCBI Taxonomy" id="118510"/>
    <lineage>
        <taxon>Eukaryota</taxon>
        <taxon>Viridiplantae</taxon>
        <taxon>Streptophyta</taxon>
        <taxon>Embryophyta</taxon>
        <taxon>Tracheophyta</taxon>
        <taxon>Spermatophyta</taxon>
        <taxon>Magnoliopsida</taxon>
        <taxon>eudicotyledons</taxon>
        <taxon>Gunneridae</taxon>
        <taxon>Pentapetalae</taxon>
        <taxon>asterids</taxon>
        <taxon>campanulids</taxon>
        <taxon>Asterales</taxon>
        <taxon>Asteraceae</taxon>
        <taxon>Asteroideae</taxon>
        <taxon>Anthemideae</taxon>
        <taxon>Anthemidinae</taxon>
        <taxon>Tanacetum</taxon>
    </lineage>
</organism>
<dbReference type="EMBL" id="BKCJ011196961">
    <property type="protein sequence ID" value="GFD02283.1"/>
    <property type="molecule type" value="Genomic_DNA"/>
</dbReference>
<name>A0A699SYG1_TANCI</name>
<accession>A0A699SYG1</accession>
<reference evidence="1" key="1">
    <citation type="journal article" date="2019" name="Sci. Rep.">
        <title>Draft genome of Tanacetum cinerariifolium, the natural source of mosquito coil.</title>
        <authorList>
            <person name="Yamashiro T."/>
            <person name="Shiraishi A."/>
            <person name="Satake H."/>
            <person name="Nakayama K."/>
        </authorList>
    </citation>
    <scope>NUCLEOTIDE SEQUENCE</scope>
</reference>
<gene>
    <name evidence="1" type="ORF">Tci_874252</name>
</gene>
<comment type="caution">
    <text evidence="1">The sequence shown here is derived from an EMBL/GenBank/DDBJ whole genome shotgun (WGS) entry which is preliminary data.</text>
</comment>
<sequence length="45" mass="5082">MSKVLGSKKPYGRLPPKRGQVKLRILHLVIEIVKDMVNRLPGDNS</sequence>
<protein>
    <submittedName>
        <fullName evidence="1">Uncharacterized protein</fullName>
    </submittedName>
</protein>